<evidence type="ECO:0008006" key="4">
    <source>
        <dbReference type="Google" id="ProtNLM"/>
    </source>
</evidence>
<protein>
    <recommendedName>
        <fullName evidence="4">Transmembrane protein (Alph_Pro_TM)</fullName>
    </recommendedName>
</protein>
<feature type="transmembrane region" description="Helical" evidence="1">
    <location>
        <begin position="228"/>
        <end position="248"/>
    </location>
</feature>
<dbReference type="EMBL" id="FNAK01000008">
    <property type="protein sequence ID" value="SDE57983.1"/>
    <property type="molecule type" value="Genomic_DNA"/>
</dbReference>
<proteinExistence type="predicted"/>
<evidence type="ECO:0000313" key="3">
    <source>
        <dbReference type="Proteomes" id="UP000183685"/>
    </source>
</evidence>
<evidence type="ECO:0000256" key="1">
    <source>
        <dbReference type="SAM" id="Phobius"/>
    </source>
</evidence>
<dbReference type="OrthoDB" id="9815212at2"/>
<dbReference type="RefSeq" id="WP_068300985.1">
    <property type="nucleotide sequence ID" value="NZ_FNAK01000008.1"/>
</dbReference>
<dbReference type="STRING" id="637679.GCA_001550055_00037"/>
<dbReference type="Pfam" id="PF09608">
    <property type="entry name" value="Alph_Pro_TM"/>
    <property type="match status" value="1"/>
</dbReference>
<accession>A0A1G7E2P2</accession>
<dbReference type="AlphaFoldDB" id="A0A1G7E2P2"/>
<dbReference type="Proteomes" id="UP000183685">
    <property type="component" value="Unassembled WGS sequence"/>
</dbReference>
<keyword evidence="1" id="KW-0472">Membrane</keyword>
<keyword evidence="3" id="KW-1185">Reference proteome</keyword>
<organism evidence="2 3">
    <name type="scientific">Kordiimonas lacus</name>
    <dbReference type="NCBI Taxonomy" id="637679"/>
    <lineage>
        <taxon>Bacteria</taxon>
        <taxon>Pseudomonadati</taxon>
        <taxon>Pseudomonadota</taxon>
        <taxon>Alphaproteobacteria</taxon>
        <taxon>Kordiimonadales</taxon>
        <taxon>Kordiimonadaceae</taxon>
        <taxon>Kordiimonas</taxon>
    </lineage>
</organism>
<reference evidence="2 3" key="1">
    <citation type="submission" date="2016-10" db="EMBL/GenBank/DDBJ databases">
        <authorList>
            <person name="de Groot N.N."/>
        </authorList>
    </citation>
    <scope>NUCLEOTIDE SEQUENCE [LARGE SCALE GENOMIC DNA]</scope>
    <source>
        <strain evidence="2 3">CGMCC 1.9109</strain>
    </source>
</reference>
<keyword evidence="1" id="KW-1133">Transmembrane helix</keyword>
<name>A0A1G7E2P2_9PROT</name>
<sequence length="251" mass="27443">MIARLAIFCGLLLGLAVPVNGLVTDLSNKRIEIRYSFSGAELILFGAVGSTNIDVRQDDYDVVIVVRGPESAAVVRKKAKVGAIWVNQDNLRFPSAPGYYAVAATRPLKEIANPVAFASYGIGFHNLPLVAETGAGLAMPDPEFRDALFRLRSNEGLYRQERDEVAIIGQGLFRTNVHLPANVPVGEFIVETFIFQHGSMRSRNRIALTVDKEGFERAAYNFAHGYPFWYGIVAVFVALGAGWLAGVLGRK</sequence>
<keyword evidence="1" id="KW-0812">Transmembrane</keyword>
<dbReference type="InterPro" id="IPR019088">
    <property type="entry name" value="CHP02186-rel_TM"/>
</dbReference>
<gene>
    <name evidence="2" type="ORF">SAMN04488071_3258</name>
</gene>
<evidence type="ECO:0000313" key="2">
    <source>
        <dbReference type="EMBL" id="SDE57983.1"/>
    </source>
</evidence>